<proteinExistence type="inferred from homology"/>
<dbReference type="SUPFAM" id="SSF46929">
    <property type="entry name" value="DNA helicase RuvA subunit, C-terminal domain"/>
    <property type="match status" value="1"/>
</dbReference>
<dbReference type="GO" id="GO:0009379">
    <property type="term" value="C:Holliday junction helicase complex"/>
    <property type="evidence" value="ECO:0007669"/>
    <property type="project" value="InterPro"/>
</dbReference>
<comment type="subcellular location">
    <subcellularLocation>
        <location evidence="6">Cytoplasm</location>
    </subcellularLocation>
</comment>
<dbReference type="GO" id="GO:0006310">
    <property type="term" value="P:DNA recombination"/>
    <property type="evidence" value="ECO:0007669"/>
    <property type="project" value="UniProtKB-UniRule"/>
</dbReference>
<evidence type="ECO:0000259" key="7">
    <source>
        <dbReference type="SMART" id="SM00278"/>
    </source>
</evidence>
<comment type="caution">
    <text evidence="8">The sequence shown here is derived from an EMBL/GenBank/DDBJ whole genome shotgun (WGS) entry which is preliminary data.</text>
</comment>
<evidence type="ECO:0000256" key="2">
    <source>
        <dbReference type="ARBA" id="ARBA00022763"/>
    </source>
</evidence>
<keyword evidence="8" id="KW-0067">ATP-binding</keyword>
<keyword evidence="3 6" id="KW-0238">DNA-binding</keyword>
<keyword evidence="5 6" id="KW-0234">DNA repair</keyword>
<keyword evidence="8" id="KW-0347">Helicase</keyword>
<evidence type="ECO:0000313" key="9">
    <source>
        <dbReference type="Proteomes" id="UP001157947"/>
    </source>
</evidence>
<keyword evidence="8" id="KW-0547">Nucleotide-binding</keyword>
<dbReference type="Pfam" id="PF14520">
    <property type="entry name" value="HHH_5"/>
    <property type="match status" value="1"/>
</dbReference>
<dbReference type="InterPro" id="IPR012340">
    <property type="entry name" value="NA-bd_OB-fold"/>
</dbReference>
<evidence type="ECO:0000256" key="4">
    <source>
        <dbReference type="ARBA" id="ARBA00023172"/>
    </source>
</evidence>
<dbReference type="InterPro" id="IPR011114">
    <property type="entry name" value="RuvA_C"/>
</dbReference>
<feature type="region of interest" description="Domain III" evidence="6">
    <location>
        <begin position="133"/>
        <end position="182"/>
    </location>
</feature>
<dbReference type="SMART" id="SM00278">
    <property type="entry name" value="HhH1"/>
    <property type="match status" value="2"/>
</dbReference>
<comment type="function">
    <text evidence="6">The RuvA-RuvB-RuvC complex processes Holliday junction (HJ) DNA during genetic recombination and DNA repair, while the RuvA-RuvB complex plays an important role in the rescue of blocked DNA replication forks via replication fork reversal (RFR). RuvA specifically binds to HJ cruciform DNA, conferring on it an open structure. The RuvB hexamer acts as an ATP-dependent pump, pulling dsDNA into and through the RuvAB complex. HJ branch migration allows RuvC to scan DNA until it finds its consensus sequence, where it cleaves and resolves the cruciform DNA.</text>
</comment>
<dbReference type="GO" id="GO:0006281">
    <property type="term" value="P:DNA repair"/>
    <property type="evidence" value="ECO:0007669"/>
    <property type="project" value="UniProtKB-UniRule"/>
</dbReference>
<dbReference type="GO" id="GO:0005737">
    <property type="term" value="C:cytoplasm"/>
    <property type="evidence" value="ECO:0007669"/>
    <property type="project" value="UniProtKB-SubCell"/>
</dbReference>
<evidence type="ECO:0000256" key="6">
    <source>
        <dbReference type="HAMAP-Rule" id="MF_00031"/>
    </source>
</evidence>
<dbReference type="InterPro" id="IPR003583">
    <property type="entry name" value="Hlx-hairpin-Hlx_DNA-bd_motif"/>
</dbReference>
<dbReference type="RefSeq" id="WP_265134362.1">
    <property type="nucleotide sequence ID" value="NZ_FXTX01000021.1"/>
</dbReference>
<dbReference type="Proteomes" id="UP001157947">
    <property type="component" value="Unassembled WGS sequence"/>
</dbReference>
<evidence type="ECO:0000256" key="5">
    <source>
        <dbReference type="ARBA" id="ARBA00023204"/>
    </source>
</evidence>
<name>A0AA45WPB1_9AQUI</name>
<keyword evidence="8" id="KW-0378">Hydrolase</keyword>
<dbReference type="Gene3D" id="1.10.8.10">
    <property type="entry name" value="DNA helicase RuvA subunit, C-terminal domain"/>
    <property type="match status" value="1"/>
</dbReference>
<feature type="domain" description="Helix-hairpin-helix DNA-binding motif class 1" evidence="7">
    <location>
        <begin position="103"/>
        <end position="122"/>
    </location>
</feature>
<dbReference type="SUPFAM" id="SSF50249">
    <property type="entry name" value="Nucleic acid-binding proteins"/>
    <property type="match status" value="1"/>
</dbReference>
<sequence>MIEYIEGEVVDFYDNTVIFNLNGVGIKVIVPSNLQIQKYAKLYTYLIIKDENINLYGFNTKEDREIFKKLLSVNNVGAKVAINILSHFKTEDLVDVIQNGDYKTLSMVHGVGKKTAQKIILELKGKLEFSRNNLYEDLVSALISYGYDKNLAENISKKVSNESKTLQEALKKALTLIKEIER</sequence>
<keyword evidence="4 6" id="KW-0233">DNA recombination</keyword>
<gene>
    <name evidence="6" type="primary">ruvA</name>
    <name evidence="8" type="ORF">SAMN06264868_12125</name>
</gene>
<keyword evidence="1 6" id="KW-0963">Cytoplasm</keyword>
<comment type="caution">
    <text evidence="6">Lacks conserved residue(s) required for the propagation of feature annotation.</text>
</comment>
<dbReference type="EMBL" id="FXTX01000021">
    <property type="protein sequence ID" value="SMP20875.1"/>
    <property type="molecule type" value="Genomic_DNA"/>
</dbReference>
<dbReference type="Gene3D" id="2.40.50.140">
    <property type="entry name" value="Nucleic acid-binding proteins"/>
    <property type="match status" value="1"/>
</dbReference>
<dbReference type="Pfam" id="PF01330">
    <property type="entry name" value="RuvA_N"/>
    <property type="match status" value="1"/>
</dbReference>
<feature type="domain" description="Helix-hairpin-helix DNA-binding motif class 1" evidence="7">
    <location>
        <begin position="68"/>
        <end position="87"/>
    </location>
</feature>
<comment type="domain">
    <text evidence="6">Has three domains with a flexible linker between the domains II and III and assumes an 'L' shape. Domain III is highly mobile and contacts RuvB.</text>
</comment>
<evidence type="ECO:0000313" key="8">
    <source>
        <dbReference type="EMBL" id="SMP20875.1"/>
    </source>
</evidence>
<comment type="similarity">
    <text evidence="6">Belongs to the RuvA family.</text>
</comment>
<keyword evidence="9" id="KW-1185">Reference proteome</keyword>
<keyword evidence="2 6" id="KW-0227">DNA damage</keyword>
<dbReference type="Gene3D" id="1.10.150.20">
    <property type="entry name" value="5' to 3' exonuclease, C-terminal subdomain"/>
    <property type="match status" value="1"/>
</dbReference>
<dbReference type="GO" id="GO:0000400">
    <property type="term" value="F:four-way junction DNA binding"/>
    <property type="evidence" value="ECO:0007669"/>
    <property type="project" value="UniProtKB-UniRule"/>
</dbReference>
<protein>
    <recommendedName>
        <fullName evidence="6">Holliday junction branch migration complex subunit RuvA</fullName>
    </recommendedName>
</protein>
<dbReference type="GO" id="GO:0048476">
    <property type="term" value="C:Holliday junction resolvase complex"/>
    <property type="evidence" value="ECO:0007669"/>
    <property type="project" value="UniProtKB-UniRule"/>
</dbReference>
<dbReference type="InterPro" id="IPR000085">
    <property type="entry name" value="RuvA"/>
</dbReference>
<dbReference type="HAMAP" id="MF_00031">
    <property type="entry name" value="DNA_HJ_migration_RuvA"/>
    <property type="match status" value="1"/>
</dbReference>
<comment type="subunit">
    <text evidence="6">Homotetramer. Forms an RuvA(8)-RuvB(12)-Holliday junction (HJ) complex. HJ DNA is sandwiched between 2 RuvA tetramers; dsDNA enters through RuvA and exits via RuvB. An RuvB hexamer assembles on each DNA strand where it exits the tetramer. Each RuvB hexamer is contacted by two RuvA subunits (via domain III) on 2 adjacent RuvB subunits; this complex drives branch migration. In the full resolvosome a probable DNA-RuvA(4)-RuvB(12)-RuvC(2) complex forms which resolves the HJ.</text>
</comment>
<dbReference type="InterPro" id="IPR010994">
    <property type="entry name" value="RuvA_2-like"/>
</dbReference>
<dbReference type="GO" id="GO:0009378">
    <property type="term" value="F:four-way junction helicase activity"/>
    <property type="evidence" value="ECO:0007669"/>
    <property type="project" value="InterPro"/>
</dbReference>
<evidence type="ECO:0000256" key="1">
    <source>
        <dbReference type="ARBA" id="ARBA00022490"/>
    </source>
</evidence>
<accession>A0AA45WPB1</accession>
<dbReference type="SUPFAM" id="SSF47781">
    <property type="entry name" value="RuvA domain 2-like"/>
    <property type="match status" value="1"/>
</dbReference>
<dbReference type="GO" id="GO:0005524">
    <property type="term" value="F:ATP binding"/>
    <property type="evidence" value="ECO:0007669"/>
    <property type="project" value="InterPro"/>
</dbReference>
<dbReference type="AlphaFoldDB" id="A0AA45WPB1"/>
<organism evidence="8 9">
    <name type="scientific">Venenivibrio stagnispumantis</name>
    <dbReference type="NCBI Taxonomy" id="407998"/>
    <lineage>
        <taxon>Bacteria</taxon>
        <taxon>Pseudomonadati</taxon>
        <taxon>Aquificota</taxon>
        <taxon>Aquificia</taxon>
        <taxon>Aquificales</taxon>
        <taxon>Hydrogenothermaceae</taxon>
        <taxon>Venenivibrio</taxon>
    </lineage>
</organism>
<dbReference type="NCBIfam" id="TIGR00084">
    <property type="entry name" value="ruvA"/>
    <property type="match status" value="1"/>
</dbReference>
<dbReference type="CDD" id="cd14332">
    <property type="entry name" value="UBA_RuvA_C"/>
    <property type="match status" value="1"/>
</dbReference>
<reference evidence="8" key="1">
    <citation type="submission" date="2017-05" db="EMBL/GenBank/DDBJ databases">
        <authorList>
            <person name="Varghese N."/>
            <person name="Submissions S."/>
        </authorList>
    </citation>
    <scope>NUCLEOTIDE SEQUENCE</scope>
    <source>
        <strain evidence="8">DSM 18763</strain>
    </source>
</reference>
<dbReference type="InterPro" id="IPR036267">
    <property type="entry name" value="RuvA_C_sf"/>
</dbReference>
<dbReference type="Pfam" id="PF07499">
    <property type="entry name" value="RuvA_C"/>
    <property type="match status" value="1"/>
</dbReference>
<evidence type="ECO:0000256" key="3">
    <source>
        <dbReference type="ARBA" id="ARBA00023125"/>
    </source>
</evidence>
<dbReference type="InterPro" id="IPR013849">
    <property type="entry name" value="DNA_helicase_Holl-junc_RuvA_I"/>
</dbReference>